<dbReference type="KEGG" id="llh:I41_34580"/>
<keyword evidence="1" id="KW-0472">Membrane</keyword>
<dbReference type="PANTHER" id="PTHR43471:SF12">
    <property type="entry name" value="HYPOTHETICAL MEMBRANE PROTEIN, CONSERVED"/>
    <property type="match status" value="1"/>
</dbReference>
<dbReference type="PANTHER" id="PTHR43471">
    <property type="entry name" value="ABC TRANSPORTER PERMEASE"/>
    <property type="match status" value="1"/>
</dbReference>
<feature type="transmembrane region" description="Helical" evidence="1">
    <location>
        <begin position="147"/>
        <end position="168"/>
    </location>
</feature>
<feature type="transmembrane region" description="Helical" evidence="1">
    <location>
        <begin position="61"/>
        <end position="86"/>
    </location>
</feature>
<dbReference type="RefSeq" id="WP_145434030.1">
    <property type="nucleotide sequence ID" value="NZ_CP036339.1"/>
</dbReference>
<accession>A0A517U0Y1</accession>
<dbReference type="Proteomes" id="UP000317909">
    <property type="component" value="Chromosome"/>
</dbReference>
<dbReference type="AlphaFoldDB" id="A0A517U0Y1"/>
<feature type="transmembrane region" description="Helical" evidence="1">
    <location>
        <begin position="367"/>
        <end position="386"/>
    </location>
</feature>
<feature type="transmembrane region" description="Helical" evidence="1">
    <location>
        <begin position="560"/>
        <end position="582"/>
    </location>
</feature>
<reference evidence="2 3" key="1">
    <citation type="submission" date="2019-02" db="EMBL/GenBank/DDBJ databases">
        <title>Deep-cultivation of Planctomycetes and their phenomic and genomic characterization uncovers novel biology.</title>
        <authorList>
            <person name="Wiegand S."/>
            <person name="Jogler M."/>
            <person name="Boedeker C."/>
            <person name="Pinto D."/>
            <person name="Vollmers J."/>
            <person name="Rivas-Marin E."/>
            <person name="Kohn T."/>
            <person name="Peeters S.H."/>
            <person name="Heuer A."/>
            <person name="Rast P."/>
            <person name="Oberbeckmann S."/>
            <person name="Bunk B."/>
            <person name="Jeske O."/>
            <person name="Meyerdierks A."/>
            <person name="Storesund J.E."/>
            <person name="Kallscheuer N."/>
            <person name="Luecker S."/>
            <person name="Lage O.M."/>
            <person name="Pohl T."/>
            <person name="Merkel B.J."/>
            <person name="Hornburger P."/>
            <person name="Mueller R.-W."/>
            <person name="Bruemmer F."/>
            <person name="Labrenz M."/>
            <person name="Spormann A.M."/>
            <person name="Op den Camp H."/>
            <person name="Overmann J."/>
            <person name="Amann R."/>
            <person name="Jetten M.S.M."/>
            <person name="Mascher T."/>
            <person name="Medema M.H."/>
            <person name="Devos D.P."/>
            <person name="Kaster A.-K."/>
            <person name="Ovreas L."/>
            <person name="Rohde M."/>
            <person name="Galperin M.Y."/>
            <person name="Jogler C."/>
        </authorList>
    </citation>
    <scope>NUCLEOTIDE SEQUENCE [LARGE SCALE GENOMIC DNA]</scope>
    <source>
        <strain evidence="2 3">I41</strain>
    </source>
</reference>
<proteinExistence type="predicted"/>
<gene>
    <name evidence="2" type="ORF">I41_34580</name>
</gene>
<feature type="transmembrane region" description="Helical" evidence="1">
    <location>
        <begin position="415"/>
        <end position="437"/>
    </location>
</feature>
<sequence>MLVGPVFNRELATAPRSWRLYLSRAIYVGALFGLVCTAWLILFGSQPMRTLGDLARFGSAIFALLAPVQLAMAIGFSALLTAAAVAQEKDRRTLDLLLMTRMTNSELVIGKLLASMLTVLVLILSAVPLFLLLAMLGGVSHGQIARVFGVTLAAALAAGSLGSTIALWREKTFQSLAMTALALMIWLLAGEAVAALRDDARGLLGAAPSEWAVAVSPVRAIFAAAAPRTSLTPMFAGAPWLGAPSDFFTIAAAALALALNALAILLVRVWNPTREARPQTADESHDGALADAPRDVHAAPGRTKEVWDNPILWREICTWAYGKKVVVIKIAYLAIFAACAWAMYGVLQAEPTPTVGGALPDASRAVVPLLVLGLVLVNALAVTSITNERDAGALDLLLVTDLSPKEIIFGKLGGVLYNAKEMILLPALLCVVCWWFDRITTENLLFMLGSLLVLNGFVAMLGVHSGMTYPNSRSAVGVSLGTLLFLLLGVAVCMRMMVAFQANFENQLLSFAAFMLGGGAGLFFALGRRNPSPAIWWASMLAPFATFYVISTFLQLSYGAAALVTILMYGFATATLLIPAIFEFDVATGRTTARDI</sequence>
<keyword evidence="1" id="KW-1133">Transmembrane helix</keyword>
<feature type="transmembrane region" description="Helical" evidence="1">
    <location>
        <begin position="475"/>
        <end position="502"/>
    </location>
</feature>
<name>A0A517U0Y1_9BACT</name>
<feature type="transmembrane region" description="Helical" evidence="1">
    <location>
        <begin position="330"/>
        <end position="347"/>
    </location>
</feature>
<feature type="transmembrane region" description="Helical" evidence="1">
    <location>
        <begin position="247"/>
        <end position="267"/>
    </location>
</feature>
<feature type="transmembrane region" description="Helical" evidence="1">
    <location>
        <begin position="175"/>
        <end position="196"/>
    </location>
</feature>
<feature type="transmembrane region" description="Helical" evidence="1">
    <location>
        <begin position="534"/>
        <end position="554"/>
    </location>
</feature>
<evidence type="ECO:0000256" key="1">
    <source>
        <dbReference type="SAM" id="Phobius"/>
    </source>
</evidence>
<organism evidence="2 3">
    <name type="scientific">Lacipirellula limnantheis</name>
    <dbReference type="NCBI Taxonomy" id="2528024"/>
    <lineage>
        <taxon>Bacteria</taxon>
        <taxon>Pseudomonadati</taxon>
        <taxon>Planctomycetota</taxon>
        <taxon>Planctomycetia</taxon>
        <taxon>Pirellulales</taxon>
        <taxon>Lacipirellulaceae</taxon>
        <taxon>Lacipirellula</taxon>
    </lineage>
</organism>
<feature type="transmembrane region" description="Helical" evidence="1">
    <location>
        <begin position="443"/>
        <end position="463"/>
    </location>
</feature>
<keyword evidence="1" id="KW-0812">Transmembrane</keyword>
<dbReference type="GO" id="GO:0140359">
    <property type="term" value="F:ABC-type transporter activity"/>
    <property type="evidence" value="ECO:0007669"/>
    <property type="project" value="InterPro"/>
</dbReference>
<evidence type="ECO:0000313" key="2">
    <source>
        <dbReference type="EMBL" id="QDT74263.1"/>
    </source>
</evidence>
<protein>
    <submittedName>
        <fullName evidence="2">ABC-2 family transporter protein</fullName>
    </submittedName>
</protein>
<dbReference type="GO" id="GO:0005886">
    <property type="term" value="C:plasma membrane"/>
    <property type="evidence" value="ECO:0007669"/>
    <property type="project" value="UniProtKB-SubCell"/>
</dbReference>
<dbReference type="OrthoDB" id="229421at2"/>
<evidence type="ECO:0000313" key="3">
    <source>
        <dbReference type="Proteomes" id="UP000317909"/>
    </source>
</evidence>
<keyword evidence="3" id="KW-1185">Reference proteome</keyword>
<feature type="transmembrane region" description="Helical" evidence="1">
    <location>
        <begin position="508"/>
        <end position="527"/>
    </location>
</feature>
<feature type="transmembrane region" description="Helical" evidence="1">
    <location>
        <begin position="107"/>
        <end position="135"/>
    </location>
</feature>
<feature type="transmembrane region" description="Helical" evidence="1">
    <location>
        <begin position="21"/>
        <end position="41"/>
    </location>
</feature>
<dbReference type="EMBL" id="CP036339">
    <property type="protein sequence ID" value="QDT74263.1"/>
    <property type="molecule type" value="Genomic_DNA"/>
</dbReference>